<dbReference type="AlphaFoldDB" id="A0A7C9IWZ7"/>
<keyword evidence="2" id="KW-1185">Reference proteome</keyword>
<dbReference type="Pfam" id="PF04339">
    <property type="entry name" value="FemAB_like"/>
    <property type="match status" value="1"/>
</dbReference>
<sequence>MTVPNEQLTLRFARSMSEIDGPSWNALAASLDTPFFEWEWLKLLEDSGSAAPARGWYPNHLIATHGGRLIGALPMYLKWHSDGEFVFDQLWAEAAVRLGLPYYPRLVGATPFTPATGLRFLLDPEANQTRLSRRLFEAMEQFCLGNGVQGAALLFTEPEFAAAAEDYGFTSWRHQGYLWRNRGFADFDAFLATLNANRRKTIRGERKALADSGVTVEIVAGSDIPDAFFPLMQRLYDKTNAKFGPWGCRYLTEEFFEGMAGAFRHRLAFAAAYRPGRREPIALALLAHKNDILFGRYWGAFEDVPFLHFELCYYAPIAYAIANGFRRYDPGMGGAHKARRGFASVSSYSAHRFFDPRMDMIFRTHIDRVNVMEKNYIDELNDLMPVRRGE</sequence>
<organism evidence="1 2">
    <name type="scientific">Solidesulfovibrio aerotolerans</name>
    <dbReference type="NCBI Taxonomy" id="295255"/>
    <lineage>
        <taxon>Bacteria</taxon>
        <taxon>Pseudomonadati</taxon>
        <taxon>Thermodesulfobacteriota</taxon>
        <taxon>Desulfovibrionia</taxon>
        <taxon>Desulfovibrionales</taxon>
        <taxon>Desulfovibrionaceae</taxon>
        <taxon>Solidesulfovibrio</taxon>
    </lineage>
</organism>
<evidence type="ECO:0000313" key="1">
    <source>
        <dbReference type="EMBL" id="MYL83842.1"/>
    </source>
</evidence>
<gene>
    <name evidence="1" type="ORF">GTA51_11955</name>
</gene>
<dbReference type="RefSeq" id="WP_160961366.1">
    <property type="nucleotide sequence ID" value="NZ_WVUD01000020.1"/>
</dbReference>
<dbReference type="PANTHER" id="PTHR47017:SF1">
    <property type="entry name" value="ACYL-COA"/>
    <property type="match status" value="1"/>
</dbReference>
<protein>
    <submittedName>
        <fullName evidence="1">GNAT family N-acetyltransferase</fullName>
    </submittedName>
</protein>
<keyword evidence="1" id="KW-0808">Transferase</keyword>
<dbReference type="GO" id="GO:0016740">
    <property type="term" value="F:transferase activity"/>
    <property type="evidence" value="ECO:0007669"/>
    <property type="project" value="UniProtKB-KW"/>
</dbReference>
<dbReference type="SUPFAM" id="SSF55729">
    <property type="entry name" value="Acyl-CoA N-acyltransferases (Nat)"/>
    <property type="match status" value="1"/>
</dbReference>
<dbReference type="EMBL" id="WVUD01000020">
    <property type="protein sequence ID" value="MYL83842.1"/>
    <property type="molecule type" value="Genomic_DNA"/>
</dbReference>
<dbReference type="OrthoDB" id="9776898at2"/>
<accession>A0A7C9IWZ7</accession>
<reference evidence="1 2" key="1">
    <citation type="submission" date="2020-01" db="EMBL/GenBank/DDBJ databases">
        <title>Genome sequence of Desulfovibrio aerotolerans DSM 16695(T).</title>
        <authorList>
            <person name="Karnachuk O."/>
            <person name="Avakyan M."/>
            <person name="Mardanov A."/>
            <person name="Kadnikov V."/>
            <person name="Ravin N."/>
        </authorList>
    </citation>
    <scope>NUCLEOTIDE SEQUENCE [LARGE SCALE GENOMIC DNA]</scope>
    <source>
        <strain evidence="1 2">DSM 16695</strain>
    </source>
</reference>
<dbReference type="InterPro" id="IPR016181">
    <property type="entry name" value="Acyl_CoA_acyltransferase"/>
</dbReference>
<name>A0A7C9IWZ7_9BACT</name>
<comment type="caution">
    <text evidence="1">The sequence shown here is derived from an EMBL/GenBank/DDBJ whole genome shotgun (WGS) entry which is preliminary data.</text>
</comment>
<evidence type="ECO:0000313" key="2">
    <source>
        <dbReference type="Proteomes" id="UP000482487"/>
    </source>
</evidence>
<dbReference type="PANTHER" id="PTHR47017">
    <property type="entry name" value="ACYL-COA"/>
    <property type="match status" value="1"/>
</dbReference>
<dbReference type="Gene3D" id="3.40.630.30">
    <property type="match status" value="1"/>
</dbReference>
<proteinExistence type="predicted"/>
<dbReference type="Proteomes" id="UP000482487">
    <property type="component" value="Unassembled WGS sequence"/>
</dbReference>
<dbReference type="InterPro" id="IPR007434">
    <property type="entry name" value="FemAB-like"/>
</dbReference>